<dbReference type="Proteomes" id="UP001150266">
    <property type="component" value="Unassembled WGS sequence"/>
</dbReference>
<dbReference type="OrthoDB" id="275457at2759"/>
<gene>
    <name evidence="2" type="ORF">J3R30DRAFT_3326480</name>
</gene>
<dbReference type="SUPFAM" id="SSF51735">
    <property type="entry name" value="NAD(P)-binding Rossmann-fold domains"/>
    <property type="match status" value="1"/>
</dbReference>
<evidence type="ECO:0000313" key="2">
    <source>
        <dbReference type="EMBL" id="KAJ4485870.1"/>
    </source>
</evidence>
<dbReference type="PANTHER" id="PTHR12126:SF11">
    <property type="entry name" value="NADH DEHYDROGENASE [UBIQUINONE] 1 ALPHA SUBCOMPLEX SUBUNIT 9, MITOCHONDRIAL"/>
    <property type="match status" value="1"/>
</dbReference>
<dbReference type="CDD" id="cd05271">
    <property type="entry name" value="NDUFA9_like_SDR_a"/>
    <property type="match status" value="1"/>
</dbReference>
<dbReference type="Gene3D" id="3.40.50.720">
    <property type="entry name" value="NAD(P)-binding Rossmann-like Domain"/>
    <property type="match status" value="1"/>
</dbReference>
<dbReference type="GO" id="GO:0005739">
    <property type="term" value="C:mitochondrion"/>
    <property type="evidence" value="ECO:0007669"/>
    <property type="project" value="TreeGrafter"/>
</dbReference>
<dbReference type="InterPro" id="IPR036291">
    <property type="entry name" value="NAD(P)-bd_dom_sf"/>
</dbReference>
<accession>A0A9W9ALR5</accession>
<proteinExistence type="predicted"/>
<protein>
    <submittedName>
        <fullName evidence="2">Nucleoside-diphosphate-sugar epimerase</fullName>
    </submittedName>
</protein>
<reference evidence="2" key="1">
    <citation type="submission" date="2022-08" db="EMBL/GenBank/DDBJ databases">
        <title>A Global Phylogenomic Analysis of the Shiitake Genus Lentinula.</title>
        <authorList>
            <consortium name="DOE Joint Genome Institute"/>
            <person name="Sierra-Patev S."/>
            <person name="Min B."/>
            <person name="Naranjo-Ortiz M."/>
            <person name="Looney B."/>
            <person name="Konkel Z."/>
            <person name="Slot J.C."/>
            <person name="Sakamoto Y."/>
            <person name="Steenwyk J.L."/>
            <person name="Rokas A."/>
            <person name="Carro J."/>
            <person name="Camarero S."/>
            <person name="Ferreira P."/>
            <person name="Molpeceres G."/>
            <person name="Ruiz-Duenas F.J."/>
            <person name="Serrano A."/>
            <person name="Henrissat B."/>
            <person name="Drula E."/>
            <person name="Hughes K.W."/>
            <person name="Mata J.L."/>
            <person name="Ishikawa N.K."/>
            <person name="Vargas-Isla R."/>
            <person name="Ushijima S."/>
            <person name="Smith C.A."/>
            <person name="Ahrendt S."/>
            <person name="Andreopoulos W."/>
            <person name="He G."/>
            <person name="Labutti K."/>
            <person name="Lipzen A."/>
            <person name="Ng V."/>
            <person name="Riley R."/>
            <person name="Sandor L."/>
            <person name="Barry K."/>
            <person name="Martinez A.T."/>
            <person name="Xiao Y."/>
            <person name="Gibbons J.G."/>
            <person name="Terashima K."/>
            <person name="Grigoriev I.V."/>
            <person name="Hibbett D.S."/>
        </authorList>
    </citation>
    <scope>NUCLEOTIDE SEQUENCE</scope>
    <source>
        <strain evidence="2">JLM2183</strain>
    </source>
</reference>
<dbReference type="GO" id="GO:0044877">
    <property type="term" value="F:protein-containing complex binding"/>
    <property type="evidence" value="ECO:0007669"/>
    <property type="project" value="TreeGrafter"/>
</dbReference>
<dbReference type="InterPro" id="IPR001509">
    <property type="entry name" value="Epimerase_deHydtase"/>
</dbReference>
<dbReference type="PANTHER" id="PTHR12126">
    <property type="entry name" value="NADH-UBIQUINONE OXIDOREDUCTASE 39 KDA SUBUNIT-RELATED"/>
    <property type="match status" value="1"/>
</dbReference>
<dbReference type="InterPro" id="IPR051207">
    <property type="entry name" value="ComplexI_NDUFA9_subunit"/>
</dbReference>
<sequence length="334" mass="36615">MITSKVVICGAGFLGKHIALTLTRPASAGSITHQVQLASRRPNKSYSALNRNPRILPPALIDITDPSTLTQVFSGASLVVSLVGIMHGSSADFERIQWKGAENVAQAAKEAGAKLIHVSAIGADRESEIQYYRTKALGEEAVRKVFKGRTEKACVVLRPSIVFGPEDDFFNRFSKLSKFLPFLPVFGGGRSRFQPVHVGDIARAVEIIARNDPAINVLVGGKTIECGGPNILTYKEIMQLVLKHNHRRRPIISLPFWIGKMQGAVMEQLPVNLFTVTRAQVEQLKSDNVVNPSPAHNSMGTEYFPFDTLIEKYSIPGTRSALASVHDILPKYFS</sequence>
<dbReference type="Pfam" id="PF01370">
    <property type="entry name" value="Epimerase"/>
    <property type="match status" value="1"/>
</dbReference>
<organism evidence="2 3">
    <name type="scientific">Lentinula aciculospora</name>
    <dbReference type="NCBI Taxonomy" id="153920"/>
    <lineage>
        <taxon>Eukaryota</taxon>
        <taxon>Fungi</taxon>
        <taxon>Dikarya</taxon>
        <taxon>Basidiomycota</taxon>
        <taxon>Agaricomycotina</taxon>
        <taxon>Agaricomycetes</taxon>
        <taxon>Agaricomycetidae</taxon>
        <taxon>Agaricales</taxon>
        <taxon>Marasmiineae</taxon>
        <taxon>Omphalotaceae</taxon>
        <taxon>Lentinula</taxon>
    </lineage>
</organism>
<dbReference type="EMBL" id="JAOTPV010000003">
    <property type="protein sequence ID" value="KAJ4485870.1"/>
    <property type="molecule type" value="Genomic_DNA"/>
</dbReference>
<name>A0A9W9ALR5_9AGAR</name>
<evidence type="ECO:0000313" key="3">
    <source>
        <dbReference type="Proteomes" id="UP001150266"/>
    </source>
</evidence>
<keyword evidence="3" id="KW-1185">Reference proteome</keyword>
<feature type="domain" description="NAD-dependent epimerase/dehydratase" evidence="1">
    <location>
        <begin position="8"/>
        <end position="211"/>
    </location>
</feature>
<dbReference type="AlphaFoldDB" id="A0A9W9ALR5"/>
<evidence type="ECO:0000259" key="1">
    <source>
        <dbReference type="Pfam" id="PF01370"/>
    </source>
</evidence>
<comment type="caution">
    <text evidence="2">The sequence shown here is derived from an EMBL/GenBank/DDBJ whole genome shotgun (WGS) entry which is preliminary data.</text>
</comment>